<gene>
    <name evidence="1" type="ORF">GCM10009721_05650</name>
</gene>
<evidence type="ECO:0000313" key="2">
    <source>
        <dbReference type="Proteomes" id="UP000623461"/>
    </source>
</evidence>
<protein>
    <recommendedName>
        <fullName evidence="3">Lipoyl-binding domain-containing protein</fullName>
    </recommendedName>
</protein>
<name>A0ABQ2HJW1_9MICO</name>
<dbReference type="InterPro" id="IPR011037">
    <property type="entry name" value="Pyrv_Knase-like_insert_dom_sf"/>
</dbReference>
<organism evidence="1 2">
    <name type="scientific">Terrabacter tumescens</name>
    <dbReference type="NCBI Taxonomy" id="60443"/>
    <lineage>
        <taxon>Bacteria</taxon>
        <taxon>Bacillati</taxon>
        <taxon>Actinomycetota</taxon>
        <taxon>Actinomycetes</taxon>
        <taxon>Micrococcales</taxon>
        <taxon>Intrasporangiaceae</taxon>
        <taxon>Terrabacter</taxon>
    </lineage>
</organism>
<dbReference type="EMBL" id="BMNZ01000001">
    <property type="protein sequence ID" value="GGM83830.1"/>
    <property type="molecule type" value="Genomic_DNA"/>
</dbReference>
<evidence type="ECO:0008006" key="3">
    <source>
        <dbReference type="Google" id="ProtNLM"/>
    </source>
</evidence>
<evidence type="ECO:0000313" key="1">
    <source>
        <dbReference type="EMBL" id="GGM83830.1"/>
    </source>
</evidence>
<comment type="caution">
    <text evidence="1">The sequence shown here is derived from an EMBL/GenBank/DDBJ whole genome shotgun (WGS) entry which is preliminary data.</text>
</comment>
<reference evidence="2" key="1">
    <citation type="journal article" date="2019" name="Int. J. Syst. Evol. Microbiol.">
        <title>The Global Catalogue of Microorganisms (GCM) 10K type strain sequencing project: providing services to taxonomists for standard genome sequencing and annotation.</title>
        <authorList>
            <consortium name="The Broad Institute Genomics Platform"/>
            <consortium name="The Broad Institute Genome Sequencing Center for Infectious Disease"/>
            <person name="Wu L."/>
            <person name="Ma J."/>
        </authorList>
    </citation>
    <scope>NUCLEOTIDE SEQUENCE [LARGE SCALE GENOMIC DNA]</scope>
    <source>
        <strain evidence="2">JCM 1365</strain>
    </source>
</reference>
<sequence length="119" mass="12980">MWFMIATVSSLFIYPDSDAPGQQLDSVEMTETGPQGNRSKKHAVHLVTVDDYVETHPKANIVLDMDSSGLEKLVGRVVRLGECTLEITQTPSQCAGVYARVLEPGEVTVDDALFVADPE</sequence>
<dbReference type="SUPFAM" id="SSF50800">
    <property type="entry name" value="PK beta-barrel domain-like"/>
    <property type="match status" value="1"/>
</dbReference>
<dbReference type="Proteomes" id="UP000623461">
    <property type="component" value="Unassembled WGS sequence"/>
</dbReference>
<accession>A0ABQ2HJW1</accession>
<proteinExistence type="predicted"/>
<keyword evidence="2" id="KW-1185">Reference proteome</keyword>